<dbReference type="Proteomes" id="UP000501690">
    <property type="component" value="Linkage Group LG1"/>
</dbReference>
<reference evidence="1 2" key="1">
    <citation type="submission" date="2019-04" db="EMBL/GenBank/DDBJ databases">
        <title>An improved genome assembly and genetic linkage map for asparagus bean, Vigna unguiculata ssp. sesquipedialis.</title>
        <authorList>
            <person name="Xia Q."/>
            <person name="Zhang R."/>
            <person name="Dong Y."/>
        </authorList>
    </citation>
    <scope>NUCLEOTIDE SEQUENCE [LARGE SCALE GENOMIC DNA]</scope>
    <source>
        <tissue evidence="1">Leaf</tissue>
    </source>
</reference>
<accession>A0A4D6KRR2</accession>
<organism evidence="1 2">
    <name type="scientific">Vigna unguiculata</name>
    <name type="common">Cowpea</name>
    <dbReference type="NCBI Taxonomy" id="3917"/>
    <lineage>
        <taxon>Eukaryota</taxon>
        <taxon>Viridiplantae</taxon>
        <taxon>Streptophyta</taxon>
        <taxon>Embryophyta</taxon>
        <taxon>Tracheophyta</taxon>
        <taxon>Spermatophyta</taxon>
        <taxon>Magnoliopsida</taxon>
        <taxon>eudicotyledons</taxon>
        <taxon>Gunneridae</taxon>
        <taxon>Pentapetalae</taxon>
        <taxon>rosids</taxon>
        <taxon>fabids</taxon>
        <taxon>Fabales</taxon>
        <taxon>Fabaceae</taxon>
        <taxon>Papilionoideae</taxon>
        <taxon>50 kb inversion clade</taxon>
        <taxon>NPAAA clade</taxon>
        <taxon>indigoferoid/millettioid clade</taxon>
        <taxon>Phaseoleae</taxon>
        <taxon>Vigna</taxon>
    </lineage>
</organism>
<evidence type="ECO:0000313" key="2">
    <source>
        <dbReference type="Proteomes" id="UP000501690"/>
    </source>
</evidence>
<name>A0A4D6KRR2_VIGUN</name>
<dbReference type="EMBL" id="CP039345">
    <property type="protein sequence ID" value="QCD78407.1"/>
    <property type="molecule type" value="Genomic_DNA"/>
</dbReference>
<sequence>MSGSVFPTLKSALGAAVFVGLGVKHDRNVYSTLFWVNMCTGLREHLRRSDNLAQASGARLSECIRKPLLGVARAVAQATSSCFEPKPISLKRGCLA</sequence>
<proteinExistence type="predicted"/>
<dbReference type="AlphaFoldDB" id="A0A4D6KRR2"/>
<evidence type="ECO:0000313" key="1">
    <source>
        <dbReference type="EMBL" id="QCD78407.1"/>
    </source>
</evidence>
<protein>
    <submittedName>
        <fullName evidence="1">Uncharacterized protein</fullName>
    </submittedName>
</protein>
<keyword evidence="2" id="KW-1185">Reference proteome</keyword>
<gene>
    <name evidence="1" type="ORF">DEO72_LG1g2040</name>
</gene>